<feature type="compositionally biased region" description="Basic and acidic residues" evidence="1">
    <location>
        <begin position="232"/>
        <end position="244"/>
    </location>
</feature>
<dbReference type="RefSeq" id="WP_345501764.1">
    <property type="nucleotide sequence ID" value="NZ_BAABLO010000004.1"/>
</dbReference>
<evidence type="ECO:0000256" key="1">
    <source>
        <dbReference type="SAM" id="MobiDB-lite"/>
    </source>
</evidence>
<evidence type="ECO:0000256" key="2">
    <source>
        <dbReference type="SAM" id="Phobius"/>
    </source>
</evidence>
<evidence type="ECO:0000313" key="4">
    <source>
        <dbReference type="Proteomes" id="UP001500556"/>
    </source>
</evidence>
<dbReference type="Pfam" id="PF13829">
    <property type="entry name" value="DUF4191"/>
    <property type="match status" value="1"/>
</dbReference>
<sequence>MARKEKQQSDTPAKQGRFAQVRQVYSAARTADPTIPWWMLFAFVAVVVVGTVIGLLLGHWKYALVLSIPVGLLAATLVLSRKAERAAYRSLEGQPGAAGAALGALRRGWFFTQEPVAIDGARGTRPEDMVGAAFVYRAIGRPGVVLVAEGPDARRKKLIVQERRKVERVAPGVPVTAISVGDGEDQVPVRKLSSKMTRMKPVLTKEEVSAVNKRLKSLGGMRPPIPAGTDPTRARVDRKAMRGR</sequence>
<evidence type="ECO:0000313" key="3">
    <source>
        <dbReference type="EMBL" id="GAA4716212.1"/>
    </source>
</evidence>
<keyword evidence="2" id="KW-0812">Transmembrane</keyword>
<keyword evidence="4" id="KW-1185">Reference proteome</keyword>
<keyword evidence="2" id="KW-1133">Transmembrane helix</keyword>
<dbReference type="EMBL" id="BAABLO010000004">
    <property type="protein sequence ID" value="GAA4716212.1"/>
    <property type="molecule type" value="Genomic_DNA"/>
</dbReference>
<feature type="region of interest" description="Disordered" evidence="1">
    <location>
        <begin position="217"/>
        <end position="244"/>
    </location>
</feature>
<protein>
    <submittedName>
        <fullName evidence="3">DUF4191 domain-containing protein</fullName>
    </submittedName>
</protein>
<name>A0ABP8XXI4_9MICO</name>
<dbReference type="InterPro" id="IPR025445">
    <property type="entry name" value="DUF4191"/>
</dbReference>
<keyword evidence="2" id="KW-0472">Membrane</keyword>
<comment type="caution">
    <text evidence="3">The sequence shown here is derived from an EMBL/GenBank/DDBJ whole genome shotgun (WGS) entry which is preliminary data.</text>
</comment>
<dbReference type="Proteomes" id="UP001500556">
    <property type="component" value="Unassembled WGS sequence"/>
</dbReference>
<organism evidence="3 4">
    <name type="scientific">Pedococcus ginsenosidimutans</name>
    <dbReference type="NCBI Taxonomy" id="490570"/>
    <lineage>
        <taxon>Bacteria</taxon>
        <taxon>Bacillati</taxon>
        <taxon>Actinomycetota</taxon>
        <taxon>Actinomycetes</taxon>
        <taxon>Micrococcales</taxon>
        <taxon>Intrasporangiaceae</taxon>
        <taxon>Pedococcus</taxon>
    </lineage>
</organism>
<feature type="transmembrane region" description="Helical" evidence="2">
    <location>
        <begin position="62"/>
        <end position="80"/>
    </location>
</feature>
<gene>
    <name evidence="3" type="ORF">GCM10025782_11450</name>
</gene>
<proteinExistence type="predicted"/>
<reference evidence="4" key="1">
    <citation type="journal article" date="2019" name="Int. J. Syst. Evol. Microbiol.">
        <title>The Global Catalogue of Microorganisms (GCM) 10K type strain sequencing project: providing services to taxonomists for standard genome sequencing and annotation.</title>
        <authorList>
            <consortium name="The Broad Institute Genomics Platform"/>
            <consortium name="The Broad Institute Genome Sequencing Center for Infectious Disease"/>
            <person name="Wu L."/>
            <person name="Ma J."/>
        </authorList>
    </citation>
    <scope>NUCLEOTIDE SEQUENCE [LARGE SCALE GENOMIC DNA]</scope>
    <source>
        <strain evidence="4">JCM 18961</strain>
    </source>
</reference>
<accession>A0ABP8XXI4</accession>
<feature type="transmembrane region" description="Helical" evidence="2">
    <location>
        <begin position="35"/>
        <end position="56"/>
    </location>
</feature>